<reference evidence="1" key="1">
    <citation type="submission" date="2021-02" db="EMBL/GenBank/DDBJ databases">
        <authorList>
            <consortium name="DOE Joint Genome Institute"/>
            <person name="Ahrendt S."/>
            <person name="Looney B.P."/>
            <person name="Miyauchi S."/>
            <person name="Morin E."/>
            <person name="Drula E."/>
            <person name="Courty P.E."/>
            <person name="Chicoki N."/>
            <person name="Fauchery L."/>
            <person name="Kohler A."/>
            <person name="Kuo A."/>
            <person name="Labutti K."/>
            <person name="Pangilinan J."/>
            <person name="Lipzen A."/>
            <person name="Riley R."/>
            <person name="Andreopoulos W."/>
            <person name="He G."/>
            <person name="Johnson J."/>
            <person name="Barry K.W."/>
            <person name="Grigoriev I.V."/>
            <person name="Nagy L."/>
            <person name="Hibbett D."/>
            <person name="Henrissat B."/>
            <person name="Matheny P.B."/>
            <person name="Labbe J."/>
            <person name="Martin F."/>
        </authorList>
    </citation>
    <scope>NUCLEOTIDE SEQUENCE</scope>
    <source>
        <strain evidence="1">EC-137</strain>
    </source>
</reference>
<evidence type="ECO:0000313" key="2">
    <source>
        <dbReference type="Proteomes" id="UP000814128"/>
    </source>
</evidence>
<dbReference type="Proteomes" id="UP000814128">
    <property type="component" value="Unassembled WGS sequence"/>
</dbReference>
<reference evidence="1" key="2">
    <citation type="journal article" date="2022" name="New Phytol.">
        <title>Evolutionary transition to the ectomycorrhizal habit in the genomes of a hyperdiverse lineage of mushroom-forming fungi.</title>
        <authorList>
            <person name="Looney B."/>
            <person name="Miyauchi S."/>
            <person name="Morin E."/>
            <person name="Drula E."/>
            <person name="Courty P.E."/>
            <person name="Kohler A."/>
            <person name="Kuo A."/>
            <person name="LaButti K."/>
            <person name="Pangilinan J."/>
            <person name="Lipzen A."/>
            <person name="Riley R."/>
            <person name="Andreopoulos W."/>
            <person name="He G."/>
            <person name="Johnson J."/>
            <person name="Nolan M."/>
            <person name="Tritt A."/>
            <person name="Barry K.W."/>
            <person name="Grigoriev I.V."/>
            <person name="Nagy L.G."/>
            <person name="Hibbett D."/>
            <person name="Henrissat B."/>
            <person name="Matheny P.B."/>
            <person name="Labbe J."/>
            <person name="Martin F.M."/>
        </authorList>
    </citation>
    <scope>NUCLEOTIDE SEQUENCE</scope>
    <source>
        <strain evidence="1">EC-137</strain>
    </source>
</reference>
<keyword evidence="2" id="KW-1185">Reference proteome</keyword>
<accession>A0ACB8QSM5</accession>
<organism evidence="1 2">
    <name type="scientific">Vararia minispora EC-137</name>
    <dbReference type="NCBI Taxonomy" id="1314806"/>
    <lineage>
        <taxon>Eukaryota</taxon>
        <taxon>Fungi</taxon>
        <taxon>Dikarya</taxon>
        <taxon>Basidiomycota</taxon>
        <taxon>Agaricomycotina</taxon>
        <taxon>Agaricomycetes</taxon>
        <taxon>Russulales</taxon>
        <taxon>Lachnocladiaceae</taxon>
        <taxon>Vararia</taxon>
    </lineage>
</organism>
<proteinExistence type="predicted"/>
<protein>
    <submittedName>
        <fullName evidence="1">Uncharacterized protein</fullName>
    </submittedName>
</protein>
<comment type="caution">
    <text evidence="1">The sequence shown here is derived from an EMBL/GenBank/DDBJ whole genome shotgun (WGS) entry which is preliminary data.</text>
</comment>
<gene>
    <name evidence="1" type="ORF">K488DRAFT_68989</name>
</gene>
<dbReference type="EMBL" id="MU273496">
    <property type="protein sequence ID" value="KAI0034720.1"/>
    <property type="molecule type" value="Genomic_DNA"/>
</dbReference>
<name>A0ACB8QSM5_9AGAM</name>
<evidence type="ECO:0000313" key="1">
    <source>
        <dbReference type="EMBL" id="KAI0034720.1"/>
    </source>
</evidence>
<sequence length="189" mass="20722">MSWVSCSYPKGHPKPMVLPFSRSAGTSTPRMIRHDVAAALDAIKEGQLQEKNLEAKAMEYSEKDSDDEGEDDEDGEEGEDADNSVSEDESEVSLYEEGDKSDEELDSDDSDGEYLARGEDKAVVKKREDKKDKDKKITRPVPIARKLDGGQAVPPKNSVPSSPPPSKSPQTRHQQKRTLPTPVAGPNKA</sequence>